<reference evidence="2 3" key="1">
    <citation type="submission" date="2021-01" db="EMBL/GenBank/DDBJ databases">
        <title>Chryseolinea sp. Jin1 Genome sequencing and assembly.</title>
        <authorList>
            <person name="Kim I."/>
        </authorList>
    </citation>
    <scope>NUCLEOTIDE SEQUENCE [LARGE SCALE GENOMIC DNA]</scope>
    <source>
        <strain evidence="2 3">Jin1</strain>
    </source>
</reference>
<evidence type="ECO:0000313" key="3">
    <source>
        <dbReference type="Proteomes" id="UP000613030"/>
    </source>
</evidence>
<dbReference type="Pfam" id="PF13858">
    <property type="entry name" value="DUF4199"/>
    <property type="match status" value="1"/>
</dbReference>
<dbReference type="Proteomes" id="UP000613030">
    <property type="component" value="Unassembled WGS sequence"/>
</dbReference>
<feature type="transmembrane region" description="Helical" evidence="1">
    <location>
        <begin position="117"/>
        <end position="140"/>
    </location>
</feature>
<comment type="caution">
    <text evidence="2">The sequence shown here is derived from an EMBL/GenBank/DDBJ whole genome shotgun (WGS) entry which is preliminary data.</text>
</comment>
<protein>
    <submittedName>
        <fullName evidence="2">DUF4199 family protein</fullName>
    </submittedName>
</protein>
<evidence type="ECO:0000313" key="2">
    <source>
        <dbReference type="EMBL" id="MBL0745177.1"/>
    </source>
</evidence>
<keyword evidence="1" id="KW-0812">Transmembrane</keyword>
<evidence type="ECO:0000256" key="1">
    <source>
        <dbReference type="SAM" id="Phobius"/>
    </source>
</evidence>
<keyword evidence="1" id="KW-0472">Membrane</keyword>
<accession>A0ABS1L2K5</accession>
<gene>
    <name evidence="2" type="ORF">JI741_28360</name>
</gene>
<name>A0ABS1L2K5_9BACT</name>
<keyword evidence="1" id="KW-1133">Transmembrane helix</keyword>
<keyword evidence="3" id="KW-1185">Reference proteome</keyword>
<sequence>MSLFTDPNRIPENYGLRIAVGLIAYFLVMKLFNLSHHVELRLLNLVILSLGVYLALKKFRNEHSDRLNYFRGLIMGVATAGIGSLGFGLFLFIYMQLDSAMMASIVENEPMGRYLNPYMSAFIVVLEGFFSGLLVTFVLLNWVNTDEVNDPIDQKK</sequence>
<feature type="transmembrane region" description="Helical" evidence="1">
    <location>
        <begin position="68"/>
        <end position="97"/>
    </location>
</feature>
<dbReference type="RefSeq" id="WP_202015460.1">
    <property type="nucleotide sequence ID" value="NZ_JAERRB010000014.1"/>
</dbReference>
<feature type="transmembrane region" description="Helical" evidence="1">
    <location>
        <begin position="14"/>
        <end position="32"/>
    </location>
</feature>
<dbReference type="EMBL" id="JAERRB010000014">
    <property type="protein sequence ID" value="MBL0745177.1"/>
    <property type="molecule type" value="Genomic_DNA"/>
</dbReference>
<dbReference type="InterPro" id="IPR025250">
    <property type="entry name" value="DUF4199"/>
</dbReference>
<proteinExistence type="predicted"/>
<feature type="transmembrane region" description="Helical" evidence="1">
    <location>
        <begin position="38"/>
        <end position="56"/>
    </location>
</feature>
<organism evidence="2 3">
    <name type="scientific">Chryseolinea lacunae</name>
    <dbReference type="NCBI Taxonomy" id="2801331"/>
    <lineage>
        <taxon>Bacteria</taxon>
        <taxon>Pseudomonadati</taxon>
        <taxon>Bacteroidota</taxon>
        <taxon>Cytophagia</taxon>
        <taxon>Cytophagales</taxon>
        <taxon>Fulvivirgaceae</taxon>
        <taxon>Chryseolinea</taxon>
    </lineage>
</organism>